<evidence type="ECO:0000313" key="1">
    <source>
        <dbReference type="EMBL" id="VAW01593.1"/>
    </source>
</evidence>
<protein>
    <submittedName>
        <fullName evidence="1">Uncharacterized protein</fullName>
    </submittedName>
</protein>
<organism evidence="1">
    <name type="scientific">hydrothermal vent metagenome</name>
    <dbReference type="NCBI Taxonomy" id="652676"/>
    <lineage>
        <taxon>unclassified sequences</taxon>
        <taxon>metagenomes</taxon>
        <taxon>ecological metagenomes</taxon>
    </lineage>
</organism>
<reference evidence="1" key="1">
    <citation type="submission" date="2018-06" db="EMBL/GenBank/DDBJ databases">
        <authorList>
            <person name="Zhirakovskaya E."/>
        </authorList>
    </citation>
    <scope>NUCLEOTIDE SEQUENCE</scope>
</reference>
<gene>
    <name evidence="1" type="ORF">MNBD_ALPHA05-1244</name>
</gene>
<sequence length="112" mass="11978">MSQLDSLLEDYCKCTNCTCADCNCGNSQELMGLEAKVRTRLRTQSSLGLGSPILARAFPRGTFRPAVMTASLMLGMASIGLTQPAYSANPEGMMVFSLNSPDLPSTLLGRSH</sequence>
<proteinExistence type="predicted"/>
<dbReference type="AlphaFoldDB" id="A0A3B0SC83"/>
<name>A0A3B0SC83_9ZZZZ</name>
<dbReference type="EMBL" id="UOEH01000340">
    <property type="protein sequence ID" value="VAW01593.1"/>
    <property type="molecule type" value="Genomic_DNA"/>
</dbReference>
<accession>A0A3B0SC83</accession>